<feature type="transmembrane region" description="Helical" evidence="1">
    <location>
        <begin position="6"/>
        <end position="25"/>
    </location>
</feature>
<sequence length="60" mass="7039">MREGIVIFLTCLCSHAVLMLLWMWRTRKPWRVLRREAWVGHATIPISIVTGLFIANTFIL</sequence>
<dbReference type="RefSeq" id="WP_143164434.1">
    <property type="nucleotide sequence ID" value="NZ_FQUZ01000010.1"/>
</dbReference>
<protein>
    <submittedName>
        <fullName evidence="2">Uncharacterized protein</fullName>
    </submittedName>
</protein>
<keyword evidence="1" id="KW-1133">Transmembrane helix</keyword>
<accession>A0A1M4XSM4</accession>
<reference evidence="2 3" key="1">
    <citation type="submission" date="2016-11" db="EMBL/GenBank/DDBJ databases">
        <authorList>
            <person name="Jaros S."/>
            <person name="Januszkiewicz K."/>
            <person name="Wedrychowicz H."/>
        </authorList>
    </citation>
    <scope>NUCLEOTIDE SEQUENCE [LARGE SCALE GENOMIC DNA]</scope>
    <source>
        <strain evidence="2 3">DSM 16112</strain>
    </source>
</reference>
<proteinExistence type="predicted"/>
<keyword evidence="1" id="KW-0472">Membrane</keyword>
<evidence type="ECO:0000256" key="1">
    <source>
        <dbReference type="SAM" id="Phobius"/>
    </source>
</evidence>
<dbReference type="STRING" id="1122156.SAMN02745117_01112"/>
<dbReference type="AlphaFoldDB" id="A0A1M4XSM4"/>
<feature type="transmembrane region" description="Helical" evidence="1">
    <location>
        <begin position="37"/>
        <end position="59"/>
    </location>
</feature>
<organism evidence="2 3">
    <name type="scientific">Lampropedia hyalina DSM 16112</name>
    <dbReference type="NCBI Taxonomy" id="1122156"/>
    <lineage>
        <taxon>Bacteria</taxon>
        <taxon>Pseudomonadati</taxon>
        <taxon>Pseudomonadota</taxon>
        <taxon>Betaproteobacteria</taxon>
        <taxon>Burkholderiales</taxon>
        <taxon>Comamonadaceae</taxon>
        <taxon>Lampropedia</taxon>
    </lineage>
</organism>
<keyword evidence="1" id="KW-0812">Transmembrane</keyword>
<dbReference type="Proteomes" id="UP000184327">
    <property type="component" value="Unassembled WGS sequence"/>
</dbReference>
<evidence type="ECO:0000313" key="3">
    <source>
        <dbReference type="Proteomes" id="UP000184327"/>
    </source>
</evidence>
<dbReference type="EMBL" id="FQUZ01000010">
    <property type="protein sequence ID" value="SHE96557.1"/>
    <property type="molecule type" value="Genomic_DNA"/>
</dbReference>
<evidence type="ECO:0000313" key="2">
    <source>
        <dbReference type="EMBL" id="SHE96557.1"/>
    </source>
</evidence>
<keyword evidence="3" id="KW-1185">Reference proteome</keyword>
<gene>
    <name evidence="2" type="ORF">SAMN02745117_01112</name>
</gene>
<name>A0A1M4XSM4_9BURK</name>